<dbReference type="Proteomes" id="UP000199662">
    <property type="component" value="Unassembled WGS sequence"/>
</dbReference>
<keyword evidence="3" id="KW-0472">Membrane</keyword>
<evidence type="ECO:0000256" key="3">
    <source>
        <dbReference type="SAM" id="Phobius"/>
    </source>
</evidence>
<feature type="coiled-coil region" evidence="1">
    <location>
        <begin position="104"/>
        <end position="166"/>
    </location>
</feature>
<gene>
    <name evidence="4" type="ORF">SAMN05660742_10445</name>
</gene>
<evidence type="ECO:0000256" key="2">
    <source>
        <dbReference type="SAM" id="MobiDB-lite"/>
    </source>
</evidence>
<proteinExistence type="predicted"/>
<evidence type="ECO:0000313" key="4">
    <source>
        <dbReference type="EMBL" id="SEJ17374.1"/>
    </source>
</evidence>
<keyword evidence="1" id="KW-0175">Coiled coil</keyword>
<organism evidence="4 5">
    <name type="scientific">Propionispira arboris</name>
    <dbReference type="NCBI Taxonomy" id="84035"/>
    <lineage>
        <taxon>Bacteria</taxon>
        <taxon>Bacillati</taxon>
        <taxon>Bacillota</taxon>
        <taxon>Negativicutes</taxon>
        <taxon>Selenomonadales</taxon>
        <taxon>Selenomonadaceae</taxon>
        <taxon>Propionispira</taxon>
    </lineage>
</organism>
<feature type="transmembrane region" description="Helical" evidence="3">
    <location>
        <begin position="71"/>
        <end position="94"/>
    </location>
</feature>
<dbReference type="AlphaFoldDB" id="A0A1H6WQA2"/>
<dbReference type="STRING" id="84035.SAMN05660742_10445"/>
<keyword evidence="3" id="KW-1133">Transmembrane helix</keyword>
<feature type="compositionally biased region" description="Polar residues" evidence="2">
    <location>
        <begin position="20"/>
        <end position="30"/>
    </location>
</feature>
<evidence type="ECO:0000256" key="1">
    <source>
        <dbReference type="SAM" id="Coils"/>
    </source>
</evidence>
<keyword evidence="3" id="KW-0812">Transmembrane</keyword>
<accession>A0A1H6WQA2</accession>
<name>A0A1H6WQA2_9FIRM</name>
<sequence>MKDQIKQEPDASLLEHTQIVPRQTDQTKPQSLEATQIMPRVDVETLEKTTTPEDKSMPLIFSNTSAKRKKIAWILGGGFVLALLIGFVVARYYGDQREIAEHERIHQKQVLQQKQQDVQSLEQKQLDLERQKAQLEQERNQIEQKQKDAAEKARVLAENEQALENQKNGSSGVTKLWNTITGKDKQQASAREKASAAAQTAVEQANDIKTSLDQAQSMIEHVDSALEDTKTMTNQAKQLKESAQAAYAEHSDVIDKVIAVVEDGKNYVDSLIDKYKPMLQQ</sequence>
<keyword evidence="5" id="KW-1185">Reference proteome</keyword>
<feature type="region of interest" description="Disordered" evidence="2">
    <location>
        <begin position="1"/>
        <end position="30"/>
    </location>
</feature>
<protein>
    <submittedName>
        <fullName evidence="4">Uncharacterized protein</fullName>
    </submittedName>
</protein>
<reference evidence="4 5" key="1">
    <citation type="submission" date="2016-10" db="EMBL/GenBank/DDBJ databases">
        <authorList>
            <person name="de Groot N.N."/>
        </authorList>
    </citation>
    <scope>NUCLEOTIDE SEQUENCE [LARGE SCALE GENOMIC DNA]</scope>
    <source>
        <strain evidence="4 5">DSM 2179</strain>
    </source>
</reference>
<dbReference type="EMBL" id="FNZK01000004">
    <property type="protein sequence ID" value="SEJ17374.1"/>
    <property type="molecule type" value="Genomic_DNA"/>
</dbReference>
<evidence type="ECO:0000313" key="5">
    <source>
        <dbReference type="Proteomes" id="UP000199662"/>
    </source>
</evidence>